<dbReference type="GO" id="GO:0008061">
    <property type="term" value="F:chitin binding"/>
    <property type="evidence" value="ECO:0007669"/>
    <property type="project" value="InterPro"/>
</dbReference>
<sequence length="389" mass="43548">MIGDRINKNTSRAILLSVILILLNTTNSGASDSSSSSKVIYAFWPYWTDFQSYQPDWDILNYVSYFSIEANPDGTLNTSNIGTNYYNVRDAAHAHNVKVTLTVDSFNPDVQDSILAGNQKELAVNILQKIQYYGADGVSIDFEGIRDTNSITNESNSILMENFIRTLYTTLKNANPSFHISFAVQHSVNSVYRNATLSQYADAMFLMGYDYHWLNDTSTGAVSPFNDTTQQDIEDSVKMLEKYYPPNKIILGMPFHGYDWPSSSSEPGASTTGAGTAVYMKNATANAKMYERIWDSGSHTPWYRYQSNGTWHQVWYDDDESLGLKLDYASSENLGGMGFWALGYEGNNATIWNVVREKSQAAPATPGFESTVFLAGFFLSLCIRLISKR</sequence>
<keyword evidence="2" id="KW-0326">Glycosidase</keyword>
<dbReference type="Pfam" id="PF00704">
    <property type="entry name" value="Glyco_hydro_18"/>
    <property type="match status" value="1"/>
</dbReference>
<dbReference type="InterPro" id="IPR001223">
    <property type="entry name" value="Glyco_hydro18_cat"/>
</dbReference>
<keyword evidence="1" id="KW-0378">Hydrolase</keyword>
<proteinExistence type="predicted"/>
<evidence type="ECO:0000313" key="5">
    <source>
        <dbReference type="Proteomes" id="UP000218615"/>
    </source>
</evidence>
<evidence type="ECO:0000313" key="4">
    <source>
        <dbReference type="EMBL" id="SNQ60091.1"/>
    </source>
</evidence>
<dbReference type="InterPro" id="IPR017853">
    <property type="entry name" value="GH"/>
</dbReference>
<dbReference type="InterPro" id="IPR051887">
    <property type="entry name" value="GH18_Domain-Containing"/>
</dbReference>
<dbReference type="AlphaFoldDB" id="A0A284VLD7"/>
<dbReference type="PANTHER" id="PTHR46290">
    <property type="entry name" value="DI-N-ACETYLCHITOBIASE"/>
    <property type="match status" value="1"/>
</dbReference>
<protein>
    <recommendedName>
        <fullName evidence="3">GH18 domain-containing protein</fullName>
    </recommendedName>
</protein>
<organism evidence="4 5">
    <name type="scientific">Candidatus Methanoperedens nitratireducens</name>
    <dbReference type="NCBI Taxonomy" id="1392998"/>
    <lineage>
        <taxon>Archaea</taxon>
        <taxon>Methanobacteriati</taxon>
        <taxon>Methanobacteriota</taxon>
        <taxon>Stenosarchaea group</taxon>
        <taxon>Methanomicrobia</taxon>
        <taxon>Methanosarcinales</taxon>
        <taxon>ANME-2 cluster</taxon>
        <taxon>Candidatus Methanoperedentaceae</taxon>
        <taxon>Candidatus Methanoperedens</taxon>
    </lineage>
</organism>
<dbReference type="EMBL" id="FZMP01000068">
    <property type="protein sequence ID" value="SNQ60091.1"/>
    <property type="molecule type" value="Genomic_DNA"/>
</dbReference>
<accession>A0A284VLD7</accession>
<name>A0A284VLD7_9EURY</name>
<evidence type="ECO:0000259" key="3">
    <source>
        <dbReference type="PROSITE" id="PS51910"/>
    </source>
</evidence>
<feature type="domain" description="GH18" evidence="3">
    <location>
        <begin position="38"/>
        <end position="362"/>
    </location>
</feature>
<dbReference type="OrthoDB" id="136828at2157"/>
<dbReference type="InterPro" id="IPR011583">
    <property type="entry name" value="Chitinase_II/V-like_cat"/>
</dbReference>
<dbReference type="RefSeq" id="WP_096204351.1">
    <property type="nucleotide sequence ID" value="NZ_FZMP01000068.1"/>
</dbReference>
<dbReference type="Proteomes" id="UP000218615">
    <property type="component" value="Unassembled WGS sequence"/>
</dbReference>
<gene>
    <name evidence="4" type="ORF">MNV_160011</name>
</gene>
<evidence type="ECO:0000256" key="2">
    <source>
        <dbReference type="ARBA" id="ARBA00023295"/>
    </source>
</evidence>
<dbReference type="Gene3D" id="3.10.50.10">
    <property type="match status" value="1"/>
</dbReference>
<evidence type="ECO:0000256" key="1">
    <source>
        <dbReference type="ARBA" id="ARBA00022801"/>
    </source>
</evidence>
<dbReference type="SUPFAM" id="SSF51445">
    <property type="entry name" value="(Trans)glycosidases"/>
    <property type="match status" value="1"/>
</dbReference>
<dbReference type="PANTHER" id="PTHR46290:SF1">
    <property type="entry name" value="DI-N-ACETYLCHITOBIASE"/>
    <property type="match status" value="1"/>
</dbReference>
<dbReference type="GO" id="GO:0016798">
    <property type="term" value="F:hydrolase activity, acting on glycosyl bonds"/>
    <property type="evidence" value="ECO:0007669"/>
    <property type="project" value="UniProtKB-KW"/>
</dbReference>
<dbReference type="InterPro" id="IPR029070">
    <property type="entry name" value="Chitinase_insertion_sf"/>
</dbReference>
<dbReference type="GO" id="GO:0009313">
    <property type="term" value="P:oligosaccharide catabolic process"/>
    <property type="evidence" value="ECO:0007669"/>
    <property type="project" value="TreeGrafter"/>
</dbReference>
<keyword evidence="5" id="KW-1185">Reference proteome</keyword>
<dbReference type="Gene3D" id="3.20.20.80">
    <property type="entry name" value="Glycosidases"/>
    <property type="match status" value="1"/>
</dbReference>
<reference evidence="5" key="1">
    <citation type="submission" date="2017-06" db="EMBL/GenBank/DDBJ databases">
        <authorList>
            <person name="Cremers G."/>
        </authorList>
    </citation>
    <scope>NUCLEOTIDE SEQUENCE [LARGE SCALE GENOMIC DNA]</scope>
</reference>
<dbReference type="PROSITE" id="PS51910">
    <property type="entry name" value="GH18_2"/>
    <property type="match status" value="1"/>
</dbReference>
<dbReference type="SMART" id="SM00636">
    <property type="entry name" value="Glyco_18"/>
    <property type="match status" value="1"/>
</dbReference>